<accession>E4XPE5</accession>
<name>E4XPE5_OIKDI</name>
<reference evidence="2" key="1">
    <citation type="journal article" date="2010" name="Science">
        <title>Plasticity of animal genome architecture unmasked by rapid evolution of a pelagic tunicate.</title>
        <authorList>
            <person name="Denoeud F."/>
            <person name="Henriet S."/>
            <person name="Mungpakdee S."/>
            <person name="Aury J.M."/>
            <person name="Da Silva C."/>
            <person name="Brinkmann H."/>
            <person name="Mikhaleva J."/>
            <person name="Olsen L.C."/>
            <person name="Jubin C."/>
            <person name="Canestro C."/>
            <person name="Bouquet J.M."/>
            <person name="Danks G."/>
            <person name="Poulain J."/>
            <person name="Campsteijn C."/>
            <person name="Adamski M."/>
            <person name="Cross I."/>
            <person name="Yadetie F."/>
            <person name="Muffato M."/>
            <person name="Louis A."/>
            <person name="Butcher S."/>
            <person name="Tsagkogeorga G."/>
            <person name="Konrad A."/>
            <person name="Singh S."/>
            <person name="Jensen M.F."/>
            <person name="Cong E.H."/>
            <person name="Eikeseth-Otteraa H."/>
            <person name="Noel B."/>
            <person name="Anthouard V."/>
            <person name="Porcel B.M."/>
            <person name="Kachouri-Lafond R."/>
            <person name="Nishino A."/>
            <person name="Ugolini M."/>
            <person name="Chourrout P."/>
            <person name="Nishida H."/>
            <person name="Aasland R."/>
            <person name="Huzurbazar S."/>
            <person name="Westhof E."/>
            <person name="Delsuc F."/>
            <person name="Lehrach H."/>
            <person name="Reinhardt R."/>
            <person name="Weissenbach J."/>
            <person name="Roy S.W."/>
            <person name="Artiguenave F."/>
            <person name="Postlethwait J.H."/>
            <person name="Manak J.R."/>
            <person name="Thompson E.M."/>
            <person name="Jaillon O."/>
            <person name="Du Pasquier L."/>
            <person name="Boudinot P."/>
            <person name="Liberles D.A."/>
            <person name="Volff J.N."/>
            <person name="Philippe H."/>
            <person name="Lenhard B."/>
            <person name="Roest Crollius H."/>
            <person name="Wincker P."/>
            <person name="Chourrout D."/>
        </authorList>
    </citation>
    <scope>NUCLEOTIDE SEQUENCE [LARGE SCALE GENOMIC DNA]</scope>
</reference>
<gene>
    <name evidence="2" type="ORF">GSOID_T00016911001</name>
    <name evidence="3" type="ORF">GSOID_T00020905001</name>
</gene>
<dbReference type="InParanoid" id="E4XPE5"/>
<protein>
    <submittedName>
        <fullName evidence="2">Uncharacterized protein</fullName>
    </submittedName>
</protein>
<keyword evidence="4" id="KW-1185">Reference proteome</keyword>
<proteinExistence type="predicted"/>
<feature type="compositionally biased region" description="Polar residues" evidence="1">
    <location>
        <begin position="104"/>
        <end position="115"/>
    </location>
</feature>
<feature type="compositionally biased region" description="Basic and acidic residues" evidence="1">
    <location>
        <begin position="32"/>
        <end position="53"/>
    </location>
</feature>
<organism evidence="2">
    <name type="scientific">Oikopleura dioica</name>
    <name type="common">Tunicate</name>
    <dbReference type="NCBI Taxonomy" id="34765"/>
    <lineage>
        <taxon>Eukaryota</taxon>
        <taxon>Metazoa</taxon>
        <taxon>Chordata</taxon>
        <taxon>Tunicata</taxon>
        <taxon>Appendicularia</taxon>
        <taxon>Copelata</taxon>
        <taxon>Oikopleuridae</taxon>
        <taxon>Oikopleura</taxon>
    </lineage>
</organism>
<dbReference type="Proteomes" id="UP000001307">
    <property type="component" value="Unassembled WGS sequence"/>
</dbReference>
<dbReference type="Proteomes" id="UP000011014">
    <property type="component" value="Unassembled WGS sequence"/>
</dbReference>
<dbReference type="EMBL" id="FN654389">
    <property type="protein sequence ID" value="CBY33038.1"/>
    <property type="molecule type" value="Genomic_DNA"/>
</dbReference>
<evidence type="ECO:0000313" key="4">
    <source>
        <dbReference type="Proteomes" id="UP000001307"/>
    </source>
</evidence>
<dbReference type="AlphaFoldDB" id="E4XPE5"/>
<dbReference type="EMBL" id="FN653092">
    <property type="protein sequence ID" value="CBY11733.1"/>
    <property type="molecule type" value="Genomic_DNA"/>
</dbReference>
<evidence type="ECO:0000313" key="3">
    <source>
        <dbReference type="EMBL" id="CBY33038.1"/>
    </source>
</evidence>
<evidence type="ECO:0000256" key="1">
    <source>
        <dbReference type="SAM" id="MobiDB-lite"/>
    </source>
</evidence>
<evidence type="ECO:0000313" key="2">
    <source>
        <dbReference type="EMBL" id="CBY11733.1"/>
    </source>
</evidence>
<feature type="region of interest" description="Disordered" evidence="1">
    <location>
        <begin position="32"/>
        <end position="115"/>
    </location>
</feature>
<dbReference type="OrthoDB" id="10577018at2759"/>
<sequence length="115" mass="13556">MFTSIKSFFGYSVEEERVPAIEKSELEGWDIINHENEKEKSPDLPMRRPESKTVTRKTAQRIQDLIPELKNDKFKKSSKKSKNNLKTSSRTSDRTMSRSMRHQPIQQPRSKSFRN</sequence>